<reference evidence="1 2" key="1">
    <citation type="submission" date="2018-07" db="EMBL/GenBank/DDBJ databases">
        <title>The genomes of Aspergillus section Nigri reveals drivers in fungal speciation.</title>
        <authorList>
            <consortium name="DOE Joint Genome Institute"/>
            <person name="Vesth T.C."/>
            <person name="Nybo J."/>
            <person name="Theobald S."/>
            <person name="Brandl J."/>
            <person name="Frisvad J.C."/>
            <person name="Nielsen K.F."/>
            <person name="Lyhne E.K."/>
            <person name="Kogle M.E."/>
            <person name="Kuo A."/>
            <person name="Riley R."/>
            <person name="Clum A."/>
            <person name="Nolan M."/>
            <person name="Lipzen A."/>
            <person name="Salamov A."/>
            <person name="Henrissat B."/>
            <person name="Wiebenga A."/>
            <person name="De vries R.P."/>
            <person name="Grigoriev I.V."/>
            <person name="Mortensen U.H."/>
            <person name="Andersen M.R."/>
            <person name="Baker S.E."/>
        </authorList>
    </citation>
    <scope>NUCLEOTIDE SEQUENCE [LARGE SCALE GENOMIC DNA]</scope>
    <source>
        <strain evidence="1 2">CBS 139.54b</strain>
    </source>
</reference>
<sequence length="87" mass="9458">MLIVVCLCRARTPPLAGCNVQRAVQGLYWALGWGGRRSCWDTGRRSHLLDLTSRITVSVWMLIIPCIVTLATHEAEGAIGSPPKVSA</sequence>
<gene>
    <name evidence="1" type="ORF">BDQ94DRAFT_7283</name>
</gene>
<dbReference type="Proteomes" id="UP000253729">
    <property type="component" value="Unassembled WGS sequence"/>
</dbReference>
<protein>
    <submittedName>
        <fullName evidence="1">Uncharacterized protein</fullName>
    </submittedName>
</protein>
<accession>A0A3F3QK62</accession>
<organism evidence="1 2">
    <name type="scientific">Aspergillus welwitschiae</name>
    <dbReference type="NCBI Taxonomy" id="1341132"/>
    <lineage>
        <taxon>Eukaryota</taxon>
        <taxon>Fungi</taxon>
        <taxon>Dikarya</taxon>
        <taxon>Ascomycota</taxon>
        <taxon>Pezizomycotina</taxon>
        <taxon>Eurotiomycetes</taxon>
        <taxon>Eurotiomycetidae</taxon>
        <taxon>Eurotiales</taxon>
        <taxon>Aspergillaceae</taxon>
        <taxon>Aspergillus</taxon>
        <taxon>Aspergillus subgen. Circumdati</taxon>
    </lineage>
</organism>
<dbReference type="GeneID" id="38144769"/>
<dbReference type="RefSeq" id="XP_026632660.1">
    <property type="nucleotide sequence ID" value="XM_026776413.1"/>
</dbReference>
<keyword evidence="2" id="KW-1185">Reference proteome</keyword>
<dbReference type="EMBL" id="KZ852032">
    <property type="protein sequence ID" value="RDH39638.1"/>
    <property type="molecule type" value="Genomic_DNA"/>
</dbReference>
<evidence type="ECO:0000313" key="2">
    <source>
        <dbReference type="Proteomes" id="UP000253729"/>
    </source>
</evidence>
<dbReference type="AlphaFoldDB" id="A0A3F3QK62"/>
<proteinExistence type="predicted"/>
<evidence type="ECO:0000313" key="1">
    <source>
        <dbReference type="EMBL" id="RDH39638.1"/>
    </source>
</evidence>
<name>A0A3F3QK62_9EURO</name>